<dbReference type="GO" id="GO:0043565">
    <property type="term" value="F:sequence-specific DNA binding"/>
    <property type="evidence" value="ECO:0007669"/>
    <property type="project" value="InterPro"/>
</dbReference>
<proteinExistence type="inferred from homology"/>
<evidence type="ECO:0000313" key="13">
    <source>
        <dbReference type="EMBL" id="KAF6016390.1"/>
    </source>
</evidence>
<keyword evidence="8 9" id="KW-0539">Nucleus</keyword>
<dbReference type="CDD" id="cd06916">
    <property type="entry name" value="NR_DBD_like"/>
    <property type="match status" value="1"/>
</dbReference>
<feature type="compositionally biased region" description="Polar residues" evidence="10">
    <location>
        <begin position="215"/>
        <end position="235"/>
    </location>
</feature>
<keyword evidence="3 9" id="KW-0862">Zinc</keyword>
<dbReference type="FunFam" id="3.30.50.10:FF:000044">
    <property type="entry name" value="retinoic acid receptor beta isoform X4"/>
    <property type="match status" value="1"/>
</dbReference>
<dbReference type="PROSITE" id="PS51843">
    <property type="entry name" value="NR_LBD"/>
    <property type="match status" value="1"/>
</dbReference>
<evidence type="ECO:0000259" key="11">
    <source>
        <dbReference type="PROSITE" id="PS51030"/>
    </source>
</evidence>
<name>A0A7J7IR65_BUGNE</name>
<comment type="caution">
    <text evidence="13">The sequence shown here is derived from an EMBL/GenBank/DDBJ whole genome shotgun (WGS) entry which is preliminary data.</text>
</comment>
<evidence type="ECO:0000313" key="14">
    <source>
        <dbReference type="Proteomes" id="UP000593567"/>
    </source>
</evidence>
<dbReference type="PANTHER" id="PTHR48092">
    <property type="entry name" value="KNIRPS-RELATED PROTEIN-RELATED"/>
    <property type="match status" value="1"/>
</dbReference>
<keyword evidence="7 9" id="KW-0675">Receptor</keyword>
<dbReference type="GO" id="GO:0005634">
    <property type="term" value="C:nucleus"/>
    <property type="evidence" value="ECO:0007669"/>
    <property type="project" value="UniProtKB-SubCell"/>
</dbReference>
<evidence type="ECO:0000256" key="9">
    <source>
        <dbReference type="RuleBase" id="RU004334"/>
    </source>
</evidence>
<keyword evidence="1 9" id="KW-0479">Metal-binding</keyword>
<dbReference type="EMBL" id="VXIV02003545">
    <property type="protein sequence ID" value="KAF6016390.1"/>
    <property type="molecule type" value="Genomic_DNA"/>
</dbReference>
<comment type="similarity">
    <text evidence="9">Belongs to the nuclear hormone receptor family.</text>
</comment>
<dbReference type="GO" id="GO:0003700">
    <property type="term" value="F:DNA-binding transcription factor activity"/>
    <property type="evidence" value="ECO:0007669"/>
    <property type="project" value="InterPro"/>
</dbReference>
<dbReference type="PROSITE" id="PS00031">
    <property type="entry name" value="NUCLEAR_REC_DBD_1"/>
    <property type="match status" value="1"/>
</dbReference>
<dbReference type="InterPro" id="IPR013088">
    <property type="entry name" value="Znf_NHR/GATA"/>
</dbReference>
<dbReference type="SUPFAM" id="SSF57716">
    <property type="entry name" value="Glucocorticoid receptor-like (DNA-binding domain)"/>
    <property type="match status" value="1"/>
</dbReference>
<evidence type="ECO:0000256" key="6">
    <source>
        <dbReference type="ARBA" id="ARBA00023163"/>
    </source>
</evidence>
<feature type="region of interest" description="Disordered" evidence="10">
    <location>
        <begin position="213"/>
        <end position="235"/>
    </location>
</feature>
<dbReference type="InterPro" id="IPR001723">
    <property type="entry name" value="Nuclear_hrmn_rcpt"/>
</dbReference>
<organism evidence="13 14">
    <name type="scientific">Bugula neritina</name>
    <name type="common">Brown bryozoan</name>
    <name type="synonym">Sertularia neritina</name>
    <dbReference type="NCBI Taxonomy" id="10212"/>
    <lineage>
        <taxon>Eukaryota</taxon>
        <taxon>Metazoa</taxon>
        <taxon>Spiralia</taxon>
        <taxon>Lophotrochozoa</taxon>
        <taxon>Bryozoa</taxon>
        <taxon>Gymnolaemata</taxon>
        <taxon>Cheilostomatida</taxon>
        <taxon>Flustrina</taxon>
        <taxon>Buguloidea</taxon>
        <taxon>Bugulidae</taxon>
        <taxon>Bugula</taxon>
    </lineage>
</organism>
<dbReference type="PRINTS" id="PR00398">
    <property type="entry name" value="STRDHORMONER"/>
</dbReference>
<dbReference type="SMART" id="SM00430">
    <property type="entry name" value="HOLI"/>
    <property type="match status" value="1"/>
</dbReference>
<dbReference type="GO" id="GO:0008270">
    <property type="term" value="F:zinc ion binding"/>
    <property type="evidence" value="ECO:0007669"/>
    <property type="project" value="UniProtKB-KW"/>
</dbReference>
<evidence type="ECO:0000256" key="10">
    <source>
        <dbReference type="SAM" id="MobiDB-lite"/>
    </source>
</evidence>
<gene>
    <name evidence="13" type="ORF">EB796_025274</name>
</gene>
<dbReference type="InterPro" id="IPR000536">
    <property type="entry name" value="Nucl_hrmn_rcpt_lig-bd"/>
</dbReference>
<evidence type="ECO:0000256" key="8">
    <source>
        <dbReference type="ARBA" id="ARBA00023242"/>
    </source>
</evidence>
<dbReference type="Proteomes" id="UP000593567">
    <property type="component" value="Unassembled WGS sequence"/>
</dbReference>
<feature type="domain" description="NR LBD" evidence="12">
    <location>
        <begin position="341"/>
        <end position="600"/>
    </location>
</feature>
<evidence type="ECO:0000259" key="12">
    <source>
        <dbReference type="PROSITE" id="PS51843"/>
    </source>
</evidence>
<feature type="region of interest" description="Disordered" evidence="10">
    <location>
        <begin position="99"/>
        <end position="159"/>
    </location>
</feature>
<accession>A0A7J7IR65</accession>
<evidence type="ECO:0000256" key="5">
    <source>
        <dbReference type="ARBA" id="ARBA00023125"/>
    </source>
</evidence>
<dbReference type="InterPro" id="IPR001628">
    <property type="entry name" value="Znf_hrmn_rcpt"/>
</dbReference>
<evidence type="ECO:0000256" key="1">
    <source>
        <dbReference type="ARBA" id="ARBA00022723"/>
    </source>
</evidence>
<reference evidence="13" key="1">
    <citation type="submission" date="2020-06" db="EMBL/GenBank/DDBJ databases">
        <title>Draft genome of Bugula neritina, a colonial animal packing powerful symbionts and potential medicines.</title>
        <authorList>
            <person name="Rayko M."/>
        </authorList>
    </citation>
    <scope>NUCLEOTIDE SEQUENCE [LARGE SCALE GENOMIC DNA]</scope>
    <source>
        <strain evidence="13">Kwan_BN1</strain>
    </source>
</reference>
<feature type="compositionally biased region" description="Polar residues" evidence="10">
    <location>
        <begin position="99"/>
        <end position="111"/>
    </location>
</feature>
<feature type="domain" description="Nuclear receptor" evidence="11">
    <location>
        <begin position="318"/>
        <end position="393"/>
    </location>
</feature>
<dbReference type="InterPro" id="IPR050200">
    <property type="entry name" value="Nuclear_hormone_rcpt_NR3"/>
</dbReference>
<dbReference type="Gene3D" id="1.10.565.10">
    <property type="entry name" value="Retinoid X Receptor"/>
    <property type="match status" value="1"/>
</dbReference>
<dbReference type="SMART" id="SM00399">
    <property type="entry name" value="ZnF_C4"/>
    <property type="match status" value="1"/>
</dbReference>
<comment type="subcellular location">
    <subcellularLocation>
        <location evidence="9">Nucleus</location>
    </subcellularLocation>
</comment>
<dbReference type="Gene3D" id="3.30.50.10">
    <property type="entry name" value="Erythroid Transcription Factor GATA-1, subunit A"/>
    <property type="match status" value="1"/>
</dbReference>
<dbReference type="AlphaFoldDB" id="A0A7J7IR65"/>
<evidence type="ECO:0000256" key="7">
    <source>
        <dbReference type="ARBA" id="ARBA00023170"/>
    </source>
</evidence>
<keyword evidence="14" id="KW-1185">Reference proteome</keyword>
<dbReference type="SUPFAM" id="SSF48508">
    <property type="entry name" value="Nuclear receptor ligand-binding domain"/>
    <property type="match status" value="1"/>
</dbReference>
<keyword evidence="2 9" id="KW-0863">Zinc-finger</keyword>
<evidence type="ECO:0000256" key="3">
    <source>
        <dbReference type="ARBA" id="ARBA00022833"/>
    </source>
</evidence>
<protein>
    <submittedName>
        <fullName evidence="13">Uncharacterized protein</fullName>
    </submittedName>
</protein>
<evidence type="ECO:0000256" key="4">
    <source>
        <dbReference type="ARBA" id="ARBA00023015"/>
    </source>
</evidence>
<keyword evidence="6 9" id="KW-0804">Transcription</keyword>
<dbReference type="InterPro" id="IPR035500">
    <property type="entry name" value="NHR-like_dom_sf"/>
</dbReference>
<sequence>MYTPTRLFGYEAGKTFEFKEKISSRAVEMDSVTKISQTNSILEESIISQADQILQTRLKESKTLVKQNGETVEIVTLTLADAIPGVSFNLNKSQLQLESETQTGSGSQSESLAKPKDLCYDNNTTSKENRLDADSSSKVNHISSRADRNDQFQISLPSRPSISTSLGSKSLISAAEKRIIVSNNKITNICNKPVTNESVLDSSIIADTDLERSSGRLSTDNGKLNNNTSEANIDNSNSDNQFLIVSNPSTSTEFTASHSDGKLTFISTKLSDMDSSTSNMEGDCSLAEQIEIEPHRLPYADTDVMLHTPSNDELLKDYSTCLICGDKGSGFHYSVFSCEGCKGFFKRSVQKNLTYTCKSDGTCEINRYSRNNCQYCRFRKCLQFGMKKEGVRDDRTPEKTATLYGAFQLTSILYDDLIYAVRWAKNVLGFQTLEFDDQKRLLGSCLVELSLLRVAYRSFGSVDGRLRFAHDIELTLAESHQLGFDQEYLDAVVFLVEKLKTLELDDKEYAILSAILLFQEDAIGLRDTMTVLKLQKKYLTVLQRYIRLVYAGDLKRYGRMLLRLPGIRTAAHSLQEVFQEFIVMDRPPVEDLIDSALADDSDVHTTSHLEAPTTQPMEANTDAPLANTIEVEPESIIVEASITDEAVDAMENVTQQNT</sequence>
<dbReference type="Pfam" id="PF00105">
    <property type="entry name" value="zf-C4"/>
    <property type="match status" value="1"/>
</dbReference>
<evidence type="ECO:0000256" key="2">
    <source>
        <dbReference type="ARBA" id="ARBA00022771"/>
    </source>
</evidence>
<dbReference type="PROSITE" id="PS51030">
    <property type="entry name" value="NUCLEAR_REC_DBD_2"/>
    <property type="match status" value="1"/>
</dbReference>
<dbReference type="PRINTS" id="PR00047">
    <property type="entry name" value="STROIDFINGER"/>
</dbReference>
<dbReference type="OrthoDB" id="5799427at2759"/>
<dbReference type="Pfam" id="PF00104">
    <property type="entry name" value="Hormone_recep"/>
    <property type="match status" value="1"/>
</dbReference>
<keyword evidence="4 9" id="KW-0805">Transcription regulation</keyword>
<keyword evidence="5 9" id="KW-0238">DNA-binding</keyword>